<keyword evidence="2" id="KW-1185">Reference proteome</keyword>
<dbReference type="EMBL" id="JAMKPW020000018">
    <property type="protein sequence ID" value="KAK8209044.1"/>
    <property type="molecule type" value="Genomic_DNA"/>
</dbReference>
<comment type="caution">
    <text evidence="1">The sequence shown here is derived from an EMBL/GenBank/DDBJ whole genome shotgun (WGS) entry which is preliminary data.</text>
</comment>
<protein>
    <submittedName>
        <fullName evidence="1">Uncharacterized protein</fullName>
    </submittedName>
</protein>
<evidence type="ECO:0000313" key="2">
    <source>
        <dbReference type="Proteomes" id="UP001320706"/>
    </source>
</evidence>
<sequence length="115" mass="12811">MTSMQVLALPRHKPVIIRRNRRVGVERLTDRKSGVDTGGAGRPGPRCRHRSNASVGDARALNKKARELINREGGIEEWLSIDGFTTEKLSIIRVDSMKGRPGYNAIIKTKNGHRV</sequence>
<proteinExistence type="predicted"/>
<reference evidence="1" key="1">
    <citation type="submission" date="2024-02" db="EMBL/GenBank/DDBJ databases">
        <title>Metagenome Assembled Genome of Zalaria obscura JY119.</title>
        <authorList>
            <person name="Vighnesh L."/>
            <person name="Jagadeeshwari U."/>
            <person name="Venkata Ramana C."/>
            <person name="Sasikala C."/>
        </authorList>
    </citation>
    <scope>NUCLEOTIDE SEQUENCE</scope>
    <source>
        <strain evidence="1">JY119</strain>
    </source>
</reference>
<evidence type="ECO:0000313" key="1">
    <source>
        <dbReference type="EMBL" id="KAK8209044.1"/>
    </source>
</evidence>
<dbReference type="Proteomes" id="UP001320706">
    <property type="component" value="Unassembled WGS sequence"/>
</dbReference>
<organism evidence="1 2">
    <name type="scientific">Zalaria obscura</name>
    <dbReference type="NCBI Taxonomy" id="2024903"/>
    <lineage>
        <taxon>Eukaryota</taxon>
        <taxon>Fungi</taxon>
        <taxon>Dikarya</taxon>
        <taxon>Ascomycota</taxon>
        <taxon>Pezizomycotina</taxon>
        <taxon>Dothideomycetes</taxon>
        <taxon>Dothideomycetidae</taxon>
        <taxon>Dothideales</taxon>
        <taxon>Zalariaceae</taxon>
        <taxon>Zalaria</taxon>
    </lineage>
</organism>
<name>A0ACC3SDA8_9PEZI</name>
<accession>A0ACC3SDA8</accession>
<gene>
    <name evidence="1" type="ORF">M8818_004008</name>
</gene>